<dbReference type="AlphaFoldDB" id="A0A2D3WFI0"/>
<gene>
    <name evidence="1" type="ORF">CFH83_09065</name>
</gene>
<evidence type="ECO:0000313" key="2">
    <source>
        <dbReference type="Proteomes" id="UP000228859"/>
    </source>
</evidence>
<evidence type="ECO:0000313" key="1">
    <source>
        <dbReference type="EMBL" id="DAB37840.1"/>
    </source>
</evidence>
<accession>A0A2D3WFI0</accession>
<proteinExistence type="predicted"/>
<dbReference type="EMBL" id="DLUI01000130">
    <property type="protein sequence ID" value="DAB37840.1"/>
    <property type="molecule type" value="Genomic_DNA"/>
</dbReference>
<dbReference type="RefSeq" id="WP_294896376.1">
    <property type="nucleotide sequence ID" value="NZ_DLUI01000130.1"/>
</dbReference>
<comment type="caution">
    <text evidence="1">The sequence shown here is derived from an EMBL/GenBank/DDBJ whole genome shotgun (WGS) entry which is preliminary data.</text>
</comment>
<protein>
    <submittedName>
        <fullName evidence="1">Uncharacterized protein</fullName>
    </submittedName>
</protein>
<dbReference type="Proteomes" id="UP000228859">
    <property type="component" value="Unassembled WGS sequence"/>
</dbReference>
<sequence length="61" mass="6884">MESREAVLDALKEGKKLTSNVTGLQYTLIGGQLHARNSEKTDWHESELSFDNPPSWLNLRA</sequence>
<name>A0A2D3WFI0_9BACT</name>
<reference evidence="1 2" key="1">
    <citation type="journal article" date="2017" name="Front. Microbiol.">
        <title>Comparative Genomic Analysis of the Class Epsilonproteobacteria and Proposed Reclassification to Epsilonbacteraeota (phyl. nov.).</title>
        <authorList>
            <person name="Waite D.W."/>
            <person name="Vanwonterghem I."/>
            <person name="Rinke C."/>
            <person name="Parks D.H."/>
            <person name="Zhang Y."/>
            <person name="Takai K."/>
            <person name="Sievert S.M."/>
            <person name="Simon J."/>
            <person name="Campbell B.J."/>
            <person name="Hanson T.E."/>
            <person name="Woyke T."/>
            <person name="Klotz M.G."/>
            <person name="Hugenholtz P."/>
        </authorList>
    </citation>
    <scope>NUCLEOTIDE SEQUENCE [LARGE SCALE GENOMIC DNA]</scope>
    <source>
        <strain evidence="1">UBA12443</strain>
    </source>
</reference>
<organism evidence="1 2">
    <name type="scientific">Sulfuricurvum kujiense</name>
    <dbReference type="NCBI Taxonomy" id="148813"/>
    <lineage>
        <taxon>Bacteria</taxon>
        <taxon>Pseudomonadati</taxon>
        <taxon>Campylobacterota</taxon>
        <taxon>Epsilonproteobacteria</taxon>
        <taxon>Campylobacterales</taxon>
        <taxon>Sulfurimonadaceae</taxon>
        <taxon>Sulfuricurvum</taxon>
    </lineage>
</organism>